<protein>
    <submittedName>
        <fullName evidence="2">Uncharacterized protein</fullName>
    </submittedName>
</protein>
<gene>
    <name evidence="2" type="ORF">K0M31_015557</name>
</gene>
<dbReference type="EMBL" id="JAHYIQ010000047">
    <property type="protein sequence ID" value="KAK1117886.1"/>
    <property type="molecule type" value="Genomic_DNA"/>
</dbReference>
<sequence length="201" mass="22834">MNSRVIPCAFFNIANNKLGHPPDLSQGQLSTGSRSQVRPRGNAVQWPDKRNAIRPMIFRVTSVPQRYPASKVYSEWNGVNTPGLKEEIFARQTERFSAGVELHAGIFCPLENKVMHRMIFTRRYNEASLPGGWGRGRLTRVTKLRFNEIKHRIGGALSPVGACVYSPRTPGRPACKNVFIEGTEARRYVLLFYAMEIRRME</sequence>
<evidence type="ECO:0000313" key="2">
    <source>
        <dbReference type="EMBL" id="KAK1117886.1"/>
    </source>
</evidence>
<feature type="region of interest" description="Disordered" evidence="1">
    <location>
        <begin position="21"/>
        <end position="41"/>
    </location>
</feature>
<dbReference type="Proteomes" id="UP001177670">
    <property type="component" value="Unassembled WGS sequence"/>
</dbReference>
<feature type="compositionally biased region" description="Polar residues" evidence="1">
    <location>
        <begin position="25"/>
        <end position="36"/>
    </location>
</feature>
<proteinExistence type="predicted"/>
<reference evidence="2" key="1">
    <citation type="submission" date="2021-10" db="EMBL/GenBank/DDBJ databases">
        <title>Melipona bicolor Genome sequencing and assembly.</title>
        <authorList>
            <person name="Araujo N.S."/>
            <person name="Arias M.C."/>
        </authorList>
    </citation>
    <scope>NUCLEOTIDE SEQUENCE</scope>
    <source>
        <strain evidence="2">USP_2M_L1-L4_2017</strain>
        <tissue evidence="2">Whole body</tissue>
    </source>
</reference>
<accession>A0AA40KEZ8</accession>
<evidence type="ECO:0000313" key="3">
    <source>
        <dbReference type="Proteomes" id="UP001177670"/>
    </source>
</evidence>
<dbReference type="AlphaFoldDB" id="A0AA40KEZ8"/>
<keyword evidence="3" id="KW-1185">Reference proteome</keyword>
<organism evidence="2 3">
    <name type="scientific">Melipona bicolor</name>
    <dbReference type="NCBI Taxonomy" id="60889"/>
    <lineage>
        <taxon>Eukaryota</taxon>
        <taxon>Metazoa</taxon>
        <taxon>Ecdysozoa</taxon>
        <taxon>Arthropoda</taxon>
        <taxon>Hexapoda</taxon>
        <taxon>Insecta</taxon>
        <taxon>Pterygota</taxon>
        <taxon>Neoptera</taxon>
        <taxon>Endopterygota</taxon>
        <taxon>Hymenoptera</taxon>
        <taxon>Apocrita</taxon>
        <taxon>Aculeata</taxon>
        <taxon>Apoidea</taxon>
        <taxon>Anthophila</taxon>
        <taxon>Apidae</taxon>
        <taxon>Melipona</taxon>
    </lineage>
</organism>
<comment type="caution">
    <text evidence="2">The sequence shown here is derived from an EMBL/GenBank/DDBJ whole genome shotgun (WGS) entry which is preliminary data.</text>
</comment>
<name>A0AA40KEZ8_9HYME</name>
<evidence type="ECO:0000256" key="1">
    <source>
        <dbReference type="SAM" id="MobiDB-lite"/>
    </source>
</evidence>